<evidence type="ECO:0000313" key="5">
    <source>
        <dbReference type="Proteomes" id="UP000587527"/>
    </source>
</evidence>
<organism evidence="4 5">
    <name type="scientific">Allocatelliglobosispora scoriae</name>
    <dbReference type="NCBI Taxonomy" id="643052"/>
    <lineage>
        <taxon>Bacteria</taxon>
        <taxon>Bacillati</taxon>
        <taxon>Actinomycetota</taxon>
        <taxon>Actinomycetes</taxon>
        <taxon>Micromonosporales</taxon>
        <taxon>Micromonosporaceae</taxon>
        <taxon>Allocatelliglobosispora</taxon>
    </lineage>
</organism>
<evidence type="ECO:0000256" key="1">
    <source>
        <dbReference type="SAM" id="MobiDB-lite"/>
    </source>
</evidence>
<reference evidence="4 5" key="1">
    <citation type="submission" date="2020-08" db="EMBL/GenBank/DDBJ databases">
        <title>Sequencing the genomes of 1000 actinobacteria strains.</title>
        <authorList>
            <person name="Klenk H.-P."/>
        </authorList>
    </citation>
    <scope>NUCLEOTIDE SEQUENCE [LARGE SCALE GENOMIC DNA]</scope>
    <source>
        <strain evidence="4 5">DSM 45362</strain>
    </source>
</reference>
<proteinExistence type="predicted"/>
<keyword evidence="2" id="KW-0812">Transmembrane</keyword>
<dbReference type="GO" id="GO:0008233">
    <property type="term" value="F:peptidase activity"/>
    <property type="evidence" value="ECO:0007669"/>
    <property type="project" value="UniProtKB-KW"/>
</dbReference>
<dbReference type="Proteomes" id="UP000587527">
    <property type="component" value="Unassembled WGS sequence"/>
</dbReference>
<sequence>MTTRRHLGFVAAGATLMASFPLSLIFEQWTWAFFALIVVGMVAGGALIARTLRARPLFQAGAMVLGLLISLTWLFPNGSALLGLVPMPDTFVYFAHLLTQAGTEMRENAPPVHDLDGLLFLCVLGVGLVAVITDLVAVTLRRPALAGLPMLAIYSVPVAVYSESIPVLPFIVGAVGFLWLLVSDSVDRVRRFGRRFTGEGRDVDVWEPSPLASAGRRLAIVGVVTAILLPMAMPTFGGGWFGEGVGSGDGEGGGPGRGGGPGSVNLFAELSGRLNQIEVQDLARVTTNDPSPYYLRFGIADELTDNGFKTRTPSGQQIGGANLPNPLDREQRQGVERRQFQAKVEITGNFNMPMLPVYAEPISTKQIDSSWSYDPNMGIVFSTRSRSTNKRYEFDFVRSTYTADALRTAQQLSVDSSIRRQFAHVPVVPEVKQQADKLVTADMTQYDKVRAIFDFFSSKNGFRYDTTTVAGTSGNKMVDFLKARVGFCEQYAAALAWMIRSVNIPARVAFGFTRGNNPTQNGVYTLTNHNLHAWTEVYFDGFGWVPFDATPASNVAGSVSPPWAPDVNAPTPSDGPTDPGASIDPNEDLPGAGPRPDRNPNDLDGELGGDAAAKAPVWPWYVLGGVILLLLFLISPAIRRTLLRRRRSAAVAELGDATEPLLTRDGSPAAPGVEIFVGGDEVTLGNYRRRAHAAWDELMDTLVDFRVEVDRSDTPRMVAARLIEEQVLGETAASAAKLLAWAEERARYALTPLAPVGLSDALIVVRRTLSESATRQTRMVAFLAPPSVVGRWRTSFLNSSTGVITGIGRFRDLLVRYLSPRRLLSR</sequence>
<comment type="caution">
    <text evidence="4">The sequence shown here is derived from an EMBL/GenBank/DDBJ whole genome shotgun (WGS) entry which is preliminary data.</text>
</comment>
<dbReference type="Gene3D" id="3.10.620.30">
    <property type="match status" value="1"/>
</dbReference>
<dbReference type="AlphaFoldDB" id="A0A841BRG4"/>
<keyword evidence="2" id="KW-0472">Membrane</keyword>
<keyword evidence="2" id="KW-1133">Transmembrane helix</keyword>
<dbReference type="SUPFAM" id="SSF54001">
    <property type="entry name" value="Cysteine proteinases"/>
    <property type="match status" value="1"/>
</dbReference>
<feature type="transmembrane region" description="Helical" evidence="2">
    <location>
        <begin position="167"/>
        <end position="186"/>
    </location>
</feature>
<dbReference type="PANTHER" id="PTHR42736:SF1">
    <property type="entry name" value="PROTEIN-GLUTAMINE GAMMA-GLUTAMYLTRANSFERASE"/>
    <property type="match status" value="1"/>
</dbReference>
<feature type="region of interest" description="Disordered" evidence="1">
    <location>
        <begin position="558"/>
        <end position="607"/>
    </location>
</feature>
<dbReference type="InterPro" id="IPR038765">
    <property type="entry name" value="Papain-like_cys_pep_sf"/>
</dbReference>
<keyword evidence="4" id="KW-0378">Hydrolase</keyword>
<dbReference type="Pfam" id="PF11992">
    <property type="entry name" value="TgpA_N"/>
    <property type="match status" value="1"/>
</dbReference>
<keyword evidence="4" id="KW-0645">Protease</keyword>
<feature type="transmembrane region" description="Helical" evidence="2">
    <location>
        <begin position="7"/>
        <end position="25"/>
    </location>
</feature>
<feature type="transmembrane region" description="Helical" evidence="2">
    <location>
        <begin position="31"/>
        <end position="49"/>
    </location>
</feature>
<accession>A0A841BRG4</accession>
<evidence type="ECO:0000313" key="4">
    <source>
        <dbReference type="EMBL" id="MBB5869390.1"/>
    </source>
</evidence>
<dbReference type="InterPro" id="IPR002931">
    <property type="entry name" value="Transglutaminase-like"/>
</dbReference>
<gene>
    <name evidence="4" type="ORF">F4553_002769</name>
</gene>
<feature type="transmembrane region" description="Helical" evidence="2">
    <location>
        <begin position="118"/>
        <end position="137"/>
    </location>
</feature>
<name>A0A841BRG4_9ACTN</name>
<dbReference type="InterPro" id="IPR021878">
    <property type="entry name" value="TgpA_N"/>
</dbReference>
<dbReference type="Pfam" id="PF01841">
    <property type="entry name" value="Transglut_core"/>
    <property type="match status" value="1"/>
</dbReference>
<protein>
    <submittedName>
        <fullName evidence="4">Transglutaminase-like putative cysteine protease/uncharacterized membrane protein YhaH (DUF805 family)</fullName>
    </submittedName>
</protein>
<feature type="domain" description="Transglutaminase-like" evidence="3">
    <location>
        <begin position="480"/>
        <end position="551"/>
    </location>
</feature>
<feature type="transmembrane region" description="Helical" evidence="2">
    <location>
        <begin position="218"/>
        <end position="241"/>
    </location>
</feature>
<dbReference type="InterPro" id="IPR052901">
    <property type="entry name" value="Bact_TGase-like"/>
</dbReference>
<keyword evidence="5" id="KW-1185">Reference proteome</keyword>
<dbReference type="RefSeq" id="WP_184835992.1">
    <property type="nucleotide sequence ID" value="NZ_JACHMN010000002.1"/>
</dbReference>
<dbReference type="SMART" id="SM00460">
    <property type="entry name" value="TGc"/>
    <property type="match status" value="1"/>
</dbReference>
<feature type="transmembrane region" description="Helical" evidence="2">
    <location>
        <begin position="56"/>
        <end position="75"/>
    </location>
</feature>
<dbReference type="PANTHER" id="PTHR42736">
    <property type="entry name" value="PROTEIN-GLUTAMINE GAMMA-GLUTAMYLTRANSFERASE"/>
    <property type="match status" value="1"/>
</dbReference>
<feature type="transmembrane region" description="Helical" evidence="2">
    <location>
        <begin position="618"/>
        <end position="638"/>
    </location>
</feature>
<evidence type="ECO:0000259" key="3">
    <source>
        <dbReference type="SMART" id="SM00460"/>
    </source>
</evidence>
<evidence type="ECO:0000256" key="2">
    <source>
        <dbReference type="SAM" id="Phobius"/>
    </source>
</evidence>
<feature type="transmembrane region" description="Helical" evidence="2">
    <location>
        <begin position="144"/>
        <end position="161"/>
    </location>
</feature>
<dbReference type="GO" id="GO:0006508">
    <property type="term" value="P:proteolysis"/>
    <property type="evidence" value="ECO:0007669"/>
    <property type="project" value="UniProtKB-KW"/>
</dbReference>
<dbReference type="EMBL" id="JACHMN010000002">
    <property type="protein sequence ID" value="MBB5869390.1"/>
    <property type="molecule type" value="Genomic_DNA"/>
</dbReference>